<proteinExistence type="predicted"/>
<evidence type="ECO:0000313" key="1">
    <source>
        <dbReference type="EMBL" id="EOY13976.1"/>
    </source>
</evidence>
<organism evidence="1 2">
    <name type="scientific">Theobroma cacao</name>
    <name type="common">Cacao</name>
    <name type="synonym">Cocoa</name>
    <dbReference type="NCBI Taxonomy" id="3641"/>
    <lineage>
        <taxon>Eukaryota</taxon>
        <taxon>Viridiplantae</taxon>
        <taxon>Streptophyta</taxon>
        <taxon>Embryophyta</taxon>
        <taxon>Tracheophyta</taxon>
        <taxon>Spermatophyta</taxon>
        <taxon>Magnoliopsida</taxon>
        <taxon>eudicotyledons</taxon>
        <taxon>Gunneridae</taxon>
        <taxon>Pentapetalae</taxon>
        <taxon>rosids</taxon>
        <taxon>malvids</taxon>
        <taxon>Malvales</taxon>
        <taxon>Malvaceae</taxon>
        <taxon>Byttnerioideae</taxon>
        <taxon>Theobroma</taxon>
    </lineage>
</organism>
<dbReference type="InParanoid" id="A0A061FAB5"/>
<gene>
    <name evidence="1" type="ORF">TCM_032937</name>
</gene>
<evidence type="ECO:0008006" key="3">
    <source>
        <dbReference type="Google" id="ProtNLM"/>
    </source>
</evidence>
<evidence type="ECO:0000313" key="2">
    <source>
        <dbReference type="Proteomes" id="UP000026915"/>
    </source>
</evidence>
<protein>
    <recommendedName>
        <fullName evidence="3">Reverse transcriptase domain-containing protein</fullName>
    </recommendedName>
</protein>
<dbReference type="HOGENOM" id="CLU_2578707_0_0_1"/>
<dbReference type="EMBL" id="CM001885">
    <property type="protein sequence ID" value="EOY13976.1"/>
    <property type="molecule type" value="Genomic_DNA"/>
</dbReference>
<dbReference type="AlphaFoldDB" id="A0A061FAB5"/>
<accession>A0A061FAB5</accession>
<name>A0A061FAB5_THECC</name>
<reference evidence="1 2" key="1">
    <citation type="journal article" date="2013" name="Genome Biol.">
        <title>The genome sequence of the most widely cultivated cacao type and its use to identify candidate genes regulating pod color.</title>
        <authorList>
            <person name="Motamayor J.C."/>
            <person name="Mockaitis K."/>
            <person name="Schmutz J."/>
            <person name="Haiminen N."/>
            <person name="Iii D.L."/>
            <person name="Cornejo O."/>
            <person name="Findley S.D."/>
            <person name="Zheng P."/>
            <person name="Utro F."/>
            <person name="Royaert S."/>
            <person name="Saski C."/>
            <person name="Jenkins J."/>
            <person name="Podicheti R."/>
            <person name="Zhao M."/>
            <person name="Scheffler B.E."/>
            <person name="Stack J.C."/>
            <person name="Feltus F.A."/>
            <person name="Mustiga G.M."/>
            <person name="Amores F."/>
            <person name="Phillips W."/>
            <person name="Marelli J.P."/>
            <person name="May G.D."/>
            <person name="Shapiro H."/>
            <person name="Ma J."/>
            <person name="Bustamante C.D."/>
            <person name="Schnell R.J."/>
            <person name="Main D."/>
            <person name="Gilbert D."/>
            <person name="Parida L."/>
            <person name="Kuhn D.N."/>
        </authorList>
    </citation>
    <scope>NUCLEOTIDE SEQUENCE [LARGE SCALE GENOMIC DNA]</scope>
    <source>
        <strain evidence="2">cv. Matina 1-6</strain>
    </source>
</reference>
<sequence length="81" mass="9615">MFEPYEIHLFSNKYDSMMHFLLINSTLVEYFKSEKRLRQRDSISPLLFILVVKHLSRGLNALYEHCPSFYFIQGTPCPLVT</sequence>
<keyword evidence="2" id="KW-1185">Reference proteome</keyword>
<dbReference type="Proteomes" id="UP000026915">
    <property type="component" value="Chromosome 7"/>
</dbReference>
<dbReference type="Gramene" id="EOY13976">
    <property type="protein sequence ID" value="EOY13976"/>
    <property type="gene ID" value="TCM_032937"/>
</dbReference>